<dbReference type="PANTHER" id="PTHR14097:SF7">
    <property type="entry name" value="OXIDOREDUCTASE HTATIP2"/>
    <property type="match status" value="1"/>
</dbReference>
<keyword evidence="4" id="KW-1185">Reference proteome</keyword>
<sequence length="268" mass="30089">MKVMRSALIIGATGLVGSELVKLLCESDEYAAVNVLSRRPLDFSHPKLDVRLCEFDQIAECDFEFAHEVFCCLGTTMKKAGSKEQFEKVDFEYPLTVAALAKNKGVGHFIVISAMGANEKAFAYYSRVKGKMERELINMDFPKLSIVRPSLITGNRPEFRLGETVGDKVLKVLNPLLVGPMKKVRSIPAKQIAKAMKVIALHGKKEKVAIYLSDELLEMEMPIIEEENSFVDKEVAFNWKKFDEEELPLADKKPESNQSKLKEADKGK</sequence>
<organism evidence="3 4">
    <name type="scientific">Solibacillus merdavium</name>
    <dbReference type="NCBI Taxonomy" id="2762218"/>
    <lineage>
        <taxon>Bacteria</taxon>
        <taxon>Bacillati</taxon>
        <taxon>Bacillota</taxon>
        <taxon>Bacilli</taxon>
        <taxon>Bacillales</taxon>
        <taxon>Caryophanaceae</taxon>
        <taxon>Solibacillus</taxon>
    </lineage>
</organism>
<dbReference type="Proteomes" id="UP000600565">
    <property type="component" value="Unassembled WGS sequence"/>
</dbReference>
<dbReference type="RefSeq" id="WP_191703304.1">
    <property type="nucleotide sequence ID" value="NZ_JACSPW010000004.1"/>
</dbReference>
<dbReference type="Gene3D" id="3.40.50.720">
    <property type="entry name" value="NAD(P)-binding Rossmann-like Domain"/>
    <property type="match status" value="1"/>
</dbReference>
<dbReference type="InterPro" id="IPR036291">
    <property type="entry name" value="NAD(P)-bd_dom_sf"/>
</dbReference>
<evidence type="ECO:0000313" key="3">
    <source>
        <dbReference type="EMBL" id="MBD8032717.1"/>
    </source>
</evidence>
<name>A0ABR8XLA8_9BACL</name>
<comment type="caution">
    <text evidence="3">The sequence shown here is derived from an EMBL/GenBank/DDBJ whole genome shotgun (WGS) entry which is preliminary data.</text>
</comment>
<proteinExistence type="predicted"/>
<dbReference type="InterPro" id="IPR016040">
    <property type="entry name" value="NAD(P)-bd_dom"/>
</dbReference>
<accession>A0ABR8XLA8</accession>
<gene>
    <name evidence="3" type="ORF">H9632_06525</name>
</gene>
<feature type="region of interest" description="Disordered" evidence="1">
    <location>
        <begin position="248"/>
        <end position="268"/>
    </location>
</feature>
<evidence type="ECO:0000259" key="2">
    <source>
        <dbReference type="Pfam" id="PF13460"/>
    </source>
</evidence>
<evidence type="ECO:0000313" key="4">
    <source>
        <dbReference type="Proteomes" id="UP000600565"/>
    </source>
</evidence>
<dbReference type="EMBL" id="JACSPW010000004">
    <property type="protein sequence ID" value="MBD8032717.1"/>
    <property type="molecule type" value="Genomic_DNA"/>
</dbReference>
<reference evidence="3 4" key="1">
    <citation type="submission" date="2020-08" db="EMBL/GenBank/DDBJ databases">
        <title>A Genomic Blueprint of the Chicken Gut Microbiome.</title>
        <authorList>
            <person name="Gilroy R."/>
            <person name="Ravi A."/>
            <person name="Getino M."/>
            <person name="Pursley I."/>
            <person name="Horton D.L."/>
            <person name="Alikhan N.-F."/>
            <person name="Baker D."/>
            <person name="Gharbi K."/>
            <person name="Hall N."/>
            <person name="Watson M."/>
            <person name="Adriaenssens E.M."/>
            <person name="Foster-Nyarko E."/>
            <person name="Jarju S."/>
            <person name="Secka A."/>
            <person name="Antonio M."/>
            <person name="Oren A."/>
            <person name="Chaudhuri R."/>
            <person name="La Ragione R.M."/>
            <person name="Hildebrand F."/>
            <person name="Pallen M.J."/>
        </authorList>
    </citation>
    <scope>NUCLEOTIDE SEQUENCE [LARGE SCALE GENOMIC DNA]</scope>
    <source>
        <strain evidence="3 4">Sa1YVA6</strain>
    </source>
</reference>
<dbReference type="Pfam" id="PF13460">
    <property type="entry name" value="NAD_binding_10"/>
    <property type="match status" value="1"/>
</dbReference>
<feature type="domain" description="NAD(P)-binding" evidence="2">
    <location>
        <begin position="11"/>
        <end position="156"/>
    </location>
</feature>
<protein>
    <submittedName>
        <fullName evidence="3">NAD(P)H-binding protein</fullName>
    </submittedName>
</protein>
<evidence type="ECO:0000256" key="1">
    <source>
        <dbReference type="SAM" id="MobiDB-lite"/>
    </source>
</evidence>
<dbReference type="PANTHER" id="PTHR14097">
    <property type="entry name" value="OXIDOREDUCTASE HTATIP2"/>
    <property type="match status" value="1"/>
</dbReference>
<dbReference type="SUPFAM" id="SSF51735">
    <property type="entry name" value="NAD(P)-binding Rossmann-fold domains"/>
    <property type="match status" value="1"/>
</dbReference>